<dbReference type="InterPro" id="IPR027417">
    <property type="entry name" value="P-loop_NTPase"/>
</dbReference>
<feature type="region of interest" description="Disordered" evidence="1">
    <location>
        <begin position="553"/>
        <end position="578"/>
    </location>
</feature>
<dbReference type="InterPro" id="IPR050896">
    <property type="entry name" value="Mito_lipid_metab_GTPase"/>
</dbReference>
<feature type="domain" description="SDE2-like" evidence="3">
    <location>
        <begin position="90"/>
        <end position="201"/>
    </location>
</feature>
<evidence type="ECO:0000256" key="1">
    <source>
        <dbReference type="SAM" id="MobiDB-lite"/>
    </source>
</evidence>
<keyword evidence="5" id="KW-1185">Reference proteome</keyword>
<feature type="region of interest" description="Disordered" evidence="1">
    <location>
        <begin position="99"/>
        <end position="126"/>
    </location>
</feature>
<dbReference type="PANTHER" id="PTHR46434">
    <property type="entry name" value="GENETIC INTERACTOR OF PROHIBITINS 3, MITOCHONDRIAL"/>
    <property type="match status" value="1"/>
</dbReference>
<dbReference type="AlphaFoldDB" id="A0A1W5CYG1"/>
<organism evidence="4 5">
    <name type="scientific">Lasallia pustulata</name>
    <dbReference type="NCBI Taxonomy" id="136370"/>
    <lineage>
        <taxon>Eukaryota</taxon>
        <taxon>Fungi</taxon>
        <taxon>Dikarya</taxon>
        <taxon>Ascomycota</taxon>
        <taxon>Pezizomycotina</taxon>
        <taxon>Lecanoromycetes</taxon>
        <taxon>OSLEUM clade</taxon>
        <taxon>Umbilicariomycetidae</taxon>
        <taxon>Umbilicariales</taxon>
        <taxon>Umbilicariaceae</taxon>
        <taxon>Lasallia</taxon>
    </lineage>
</organism>
<dbReference type="SUPFAM" id="SSF52540">
    <property type="entry name" value="P-loop containing nucleoside triphosphate hydrolases"/>
    <property type="match status" value="1"/>
</dbReference>
<reference evidence="5" key="1">
    <citation type="submission" date="2017-03" db="EMBL/GenBank/DDBJ databases">
        <authorList>
            <person name="Sharma R."/>
            <person name="Thines M."/>
        </authorList>
    </citation>
    <scope>NUCLEOTIDE SEQUENCE [LARGE SCALE GENOMIC DNA]</scope>
</reference>
<dbReference type="Pfam" id="PF22782">
    <property type="entry name" value="SDE2"/>
    <property type="match status" value="1"/>
</dbReference>
<dbReference type="GO" id="GO:0005739">
    <property type="term" value="C:mitochondrion"/>
    <property type="evidence" value="ECO:0007669"/>
    <property type="project" value="TreeGrafter"/>
</dbReference>
<feature type="domain" description="Sde2 ubiquitin" evidence="2">
    <location>
        <begin position="6"/>
        <end position="89"/>
    </location>
</feature>
<feature type="compositionally biased region" description="Basic and acidic residues" evidence="1">
    <location>
        <begin position="864"/>
        <end position="877"/>
    </location>
</feature>
<proteinExistence type="predicted"/>
<feature type="compositionally biased region" description="Low complexity" evidence="1">
    <location>
        <begin position="239"/>
        <end position="252"/>
    </location>
</feature>
<dbReference type="PANTHER" id="PTHR46434:SF1">
    <property type="entry name" value="GENETIC INTERACTOR OF PROHIBITINS 3, MITOCHONDRIAL"/>
    <property type="match status" value="1"/>
</dbReference>
<protein>
    <submittedName>
        <fullName evidence="4">Sde2 N-terminal domain</fullName>
    </submittedName>
</protein>
<dbReference type="Gene3D" id="3.40.50.300">
    <property type="entry name" value="P-loop containing nucleotide triphosphate hydrolases"/>
    <property type="match status" value="1"/>
</dbReference>
<dbReference type="EMBL" id="FWEW01000837">
    <property type="protein sequence ID" value="SLM35908.1"/>
    <property type="molecule type" value="Genomic_DNA"/>
</dbReference>
<evidence type="ECO:0000313" key="4">
    <source>
        <dbReference type="EMBL" id="SLM35908.1"/>
    </source>
</evidence>
<evidence type="ECO:0000313" key="5">
    <source>
        <dbReference type="Proteomes" id="UP000192927"/>
    </source>
</evidence>
<evidence type="ECO:0000259" key="2">
    <source>
        <dbReference type="Pfam" id="PF13019"/>
    </source>
</evidence>
<dbReference type="InterPro" id="IPR053822">
    <property type="entry name" value="SDE2-like_dom"/>
</dbReference>
<dbReference type="Pfam" id="PF13019">
    <property type="entry name" value="Sde2_N_Ubi_yeast"/>
    <property type="match status" value="1"/>
</dbReference>
<sequence length="877" mass="95241">MADRTINVFLTSFPGLGLPPTLNLAVAASTPISDLASKLSGQLPRINSRVILTTTSNKEIAQSSSAPLASLLSSDHDAFLPLRLSVPLCGGKGGFGSQLRAAGGRMSSRRKKNQGENNGSSRNLDGRRLRTVTEAKALAEYLALKPDMEKKEKEARRKRWEQVVELAEKREDEIRNGSKGRVDGKWVEDKEEAGERTREAVLAAMKSGDYKDNFLGTSGGSSGGGSGGSSEESEDDAMESSSSKASSPPSATEVKDAPARTFFGFDEDDDFMSPDALPWSCPGCGALTQTLEPKEAGFYSTTRKSVKAYIANQTGHGSTERRREAEIYTSAVKNVDGALLKELGLEDVVEPGNDSRQVTDSPKPVCDRCHDLLHHHSGAPIIHPTLQSIQEIISLSPYKYNHIYHVLDAADFPLSLIPSLQHHLNLLPQRSANRRSRTGKFHHGRKAEMSFLITRSDLLAPKKEQVDALMPYLVQVLRDALGASGQDVRLGNVRCVSSKRGWWTKQLKEDIWNRGGGGWMVGKVNVGKSNLFQNVFPKGRNEDVKFGSLRQATSTKGHDEATMTPVSEPQVLADPETSHQLRRSLVDEPNFDEDQTPYGDSLLPPAQVETAFPVMPVISSLPGTTASPIRLPFGGGKGELIDLPGLSRGSLEEHVEDGHKLDLVMQHRLSPEQQVLKAGQSLLVGGLIRITPTTPDIVVLAYPFVPVDVHVTSTEKAIAIHTQQQATGVPTITVEGAGDKMASAGLFELRWDVTKQRAGPLTSSTAVGLKASILPFVVLSTDILIEGCGWVELVAQVRRKDLAQSTGAYGAKAFPVVEVFSPYGKHVGVRRPMNAWLLGGPKPVPRNKRTSRPRRSMKGAKKAMKMERRAAESKVLN</sequence>
<feature type="compositionally biased region" description="Basic residues" evidence="1">
    <location>
        <begin position="845"/>
        <end position="863"/>
    </location>
</feature>
<feature type="region of interest" description="Disordered" evidence="1">
    <location>
        <begin position="838"/>
        <end position="877"/>
    </location>
</feature>
<dbReference type="InterPro" id="IPR024974">
    <property type="entry name" value="Sde2_N"/>
</dbReference>
<feature type="region of interest" description="Disordered" evidence="1">
    <location>
        <begin position="211"/>
        <end position="258"/>
    </location>
</feature>
<feature type="region of interest" description="Disordered" evidence="1">
    <location>
        <begin position="173"/>
        <end position="195"/>
    </location>
</feature>
<evidence type="ECO:0000259" key="3">
    <source>
        <dbReference type="Pfam" id="PF22782"/>
    </source>
</evidence>
<feature type="compositionally biased region" description="Gly residues" evidence="1">
    <location>
        <begin position="217"/>
        <end position="228"/>
    </location>
</feature>
<accession>A0A1W5CYG1</accession>
<dbReference type="Proteomes" id="UP000192927">
    <property type="component" value="Unassembled WGS sequence"/>
</dbReference>
<name>A0A1W5CYG1_9LECA</name>